<dbReference type="InterPro" id="IPR036259">
    <property type="entry name" value="MFS_trans_sf"/>
</dbReference>
<organism evidence="1 2">
    <name type="scientific">Aliikangiella maris</name>
    <dbReference type="NCBI Taxonomy" id="3162458"/>
    <lineage>
        <taxon>Bacteria</taxon>
        <taxon>Pseudomonadati</taxon>
        <taxon>Pseudomonadota</taxon>
        <taxon>Gammaproteobacteria</taxon>
        <taxon>Oceanospirillales</taxon>
        <taxon>Pleioneaceae</taxon>
        <taxon>Aliikangiella</taxon>
    </lineage>
</organism>
<name>A0ABV2BPY4_9GAMM</name>
<accession>A0ABV2BPY4</accession>
<evidence type="ECO:0000313" key="2">
    <source>
        <dbReference type="Proteomes" id="UP001548189"/>
    </source>
</evidence>
<protein>
    <submittedName>
        <fullName evidence="1">Uncharacterized protein</fullName>
    </submittedName>
</protein>
<keyword evidence="2" id="KW-1185">Reference proteome</keyword>
<comment type="caution">
    <text evidence="1">The sequence shown here is derived from an EMBL/GenBank/DDBJ whole genome shotgun (WGS) entry which is preliminary data.</text>
</comment>
<dbReference type="EMBL" id="JBEVCJ010000002">
    <property type="protein sequence ID" value="MET1253983.1"/>
    <property type="molecule type" value="Genomic_DNA"/>
</dbReference>
<sequence length="250" mass="27154">MFYSLLTLLSGLLVYHFLSVQSLTEKQAFAPLANQSITAKSATSHVKHLIEVTQDSRVWLQGWIIICAYCGFKSLDNFGLFASQVLHMNAVESANLVTWASYTRPIAAILAGLVADRWQIGKQVALCFTLTLLSFLLLGLLHPYSMTLNIVVFNIVITFIAVYALRGIYFALVEASGIKQNTTGTAVGLISLIGFTPDIFFASLTGRILDASPGASGFQHYFLLLAGISAAGLLATIWLNSKTLSAKKIK</sequence>
<dbReference type="SUPFAM" id="SSF103473">
    <property type="entry name" value="MFS general substrate transporter"/>
    <property type="match status" value="1"/>
</dbReference>
<dbReference type="Gene3D" id="1.20.1250.20">
    <property type="entry name" value="MFS general substrate transporter like domains"/>
    <property type="match status" value="1"/>
</dbReference>
<reference evidence="1 2" key="1">
    <citation type="submission" date="2024-06" db="EMBL/GenBank/DDBJ databases">
        <authorList>
            <person name="Li F."/>
        </authorList>
    </citation>
    <scope>NUCLEOTIDE SEQUENCE [LARGE SCALE GENOMIC DNA]</scope>
    <source>
        <strain evidence="1 2">GXAS 311</strain>
    </source>
</reference>
<proteinExistence type="predicted"/>
<gene>
    <name evidence="1" type="ORF">ABVT43_02475</name>
</gene>
<evidence type="ECO:0000313" key="1">
    <source>
        <dbReference type="EMBL" id="MET1253983.1"/>
    </source>
</evidence>
<dbReference type="Proteomes" id="UP001548189">
    <property type="component" value="Unassembled WGS sequence"/>
</dbReference>